<proteinExistence type="predicted"/>
<protein>
    <submittedName>
        <fullName evidence="1">Nucleoside 2-deoxyribosyltransferase</fullName>
    </submittedName>
</protein>
<sequence>MKTAYIASSWFNPAQVAMLDTACTKLQANPTLDWDNSFMPKNHTYKDWTLSTHPEMLADPEWQLATFNADVAGINASDLVVAIYDPALANSDPGVLWELGYAYGCHKPVVLVLPDTLTRDLNLMPAMGATVVLPLAKLADFNFARLYYQPFSGKVY</sequence>
<comment type="caution">
    <text evidence="1">The sequence shown here is derived from an EMBL/GenBank/DDBJ whole genome shotgun (WGS) entry which is preliminary data.</text>
</comment>
<dbReference type="RefSeq" id="WP_125752033.1">
    <property type="nucleotide sequence ID" value="NZ_JBHTON010000002.1"/>
</dbReference>
<gene>
    <name evidence="1" type="ORF">ACFQ5J_00770</name>
</gene>
<dbReference type="Gene3D" id="3.40.50.450">
    <property type="match status" value="1"/>
</dbReference>
<dbReference type="Proteomes" id="UP001597252">
    <property type="component" value="Unassembled WGS sequence"/>
</dbReference>
<accession>A0ABW4E2J0</accession>
<dbReference type="SUPFAM" id="SSF52309">
    <property type="entry name" value="N-(deoxy)ribosyltransferase-like"/>
    <property type="match status" value="1"/>
</dbReference>
<dbReference type="Pfam" id="PF05014">
    <property type="entry name" value="Nuc_deoxyrib_tr"/>
    <property type="match status" value="1"/>
</dbReference>
<organism evidence="1 2">
    <name type="scientific">Lacticaseibacillus baoqingensis</name>
    <dbReference type="NCBI Taxonomy" id="2486013"/>
    <lineage>
        <taxon>Bacteria</taxon>
        <taxon>Bacillati</taxon>
        <taxon>Bacillota</taxon>
        <taxon>Bacilli</taxon>
        <taxon>Lactobacillales</taxon>
        <taxon>Lactobacillaceae</taxon>
        <taxon>Lacticaseibacillus</taxon>
    </lineage>
</organism>
<keyword evidence="2" id="KW-1185">Reference proteome</keyword>
<evidence type="ECO:0000313" key="2">
    <source>
        <dbReference type="Proteomes" id="UP001597252"/>
    </source>
</evidence>
<name>A0ABW4E2J0_9LACO</name>
<dbReference type="InterPro" id="IPR007710">
    <property type="entry name" value="Nucleoside_deoxyribTrfase"/>
</dbReference>
<evidence type="ECO:0000313" key="1">
    <source>
        <dbReference type="EMBL" id="MFD1483779.1"/>
    </source>
</evidence>
<dbReference type="EMBL" id="JBHTON010000002">
    <property type="protein sequence ID" value="MFD1483779.1"/>
    <property type="molecule type" value="Genomic_DNA"/>
</dbReference>
<reference evidence="2" key="1">
    <citation type="journal article" date="2019" name="Int. J. Syst. Evol. Microbiol.">
        <title>The Global Catalogue of Microorganisms (GCM) 10K type strain sequencing project: providing services to taxonomists for standard genome sequencing and annotation.</title>
        <authorList>
            <consortium name="The Broad Institute Genomics Platform"/>
            <consortium name="The Broad Institute Genome Sequencing Center for Infectious Disease"/>
            <person name="Wu L."/>
            <person name="Ma J."/>
        </authorList>
    </citation>
    <scope>NUCLEOTIDE SEQUENCE [LARGE SCALE GENOMIC DNA]</scope>
    <source>
        <strain evidence="2">CCM 8903</strain>
    </source>
</reference>